<dbReference type="NCBIfam" id="TIGR00090">
    <property type="entry name" value="rsfS_iojap_ybeB"/>
    <property type="match status" value="1"/>
</dbReference>
<evidence type="ECO:0000313" key="3">
    <source>
        <dbReference type="EMBL" id="OUM21698.1"/>
    </source>
</evidence>
<dbReference type="HAMAP" id="MF_01477">
    <property type="entry name" value="Iojap_RsfS"/>
    <property type="match status" value="1"/>
</dbReference>
<gene>
    <name evidence="2" type="primary">rsfS</name>
    <name evidence="3" type="ORF">CBW42_00240</name>
</gene>
<comment type="caution">
    <text evidence="3">The sequence shown here is derived from an EMBL/GenBank/DDBJ whole genome shotgun (WGS) entry which is preliminary data.</text>
</comment>
<comment type="similarity">
    <text evidence="1 2">Belongs to the Iojap/RsfS family.</text>
</comment>
<dbReference type="GO" id="GO:0005737">
    <property type="term" value="C:cytoplasm"/>
    <property type="evidence" value="ECO:0007669"/>
    <property type="project" value="UniProtKB-SubCell"/>
</dbReference>
<dbReference type="AlphaFoldDB" id="A0A252F7E7"/>
<dbReference type="SUPFAM" id="SSF81301">
    <property type="entry name" value="Nucleotidyltransferase"/>
    <property type="match status" value="1"/>
</dbReference>
<dbReference type="PANTHER" id="PTHR21043">
    <property type="entry name" value="IOJAP SUPERFAMILY ORTHOLOG"/>
    <property type="match status" value="1"/>
</dbReference>
<dbReference type="GO" id="GO:0043023">
    <property type="term" value="F:ribosomal large subunit binding"/>
    <property type="evidence" value="ECO:0007669"/>
    <property type="project" value="TreeGrafter"/>
</dbReference>
<evidence type="ECO:0000256" key="2">
    <source>
        <dbReference type="HAMAP-Rule" id="MF_01477"/>
    </source>
</evidence>
<dbReference type="OrthoDB" id="9793681at2"/>
<organism evidence="3 4">
    <name type="scientific">Butyricicoccus porcorum</name>
    <dbReference type="NCBI Taxonomy" id="1945634"/>
    <lineage>
        <taxon>Bacteria</taxon>
        <taxon>Bacillati</taxon>
        <taxon>Bacillota</taxon>
        <taxon>Clostridia</taxon>
        <taxon>Eubacteriales</taxon>
        <taxon>Butyricicoccaceae</taxon>
        <taxon>Butyricicoccus</taxon>
    </lineage>
</organism>
<dbReference type="GO" id="GO:0090071">
    <property type="term" value="P:negative regulation of ribosome biogenesis"/>
    <property type="evidence" value="ECO:0007669"/>
    <property type="project" value="UniProtKB-UniRule"/>
</dbReference>
<dbReference type="RefSeq" id="WP_087016612.1">
    <property type="nucleotide sequence ID" value="NZ_CP178353.1"/>
</dbReference>
<protein>
    <recommendedName>
        <fullName evidence="2">Ribosomal silencing factor RsfS</fullName>
    </recommendedName>
</protein>
<keyword evidence="4" id="KW-1185">Reference proteome</keyword>
<name>A0A252F7E7_9FIRM</name>
<keyword evidence="2" id="KW-0963">Cytoplasm</keyword>
<keyword evidence="2" id="KW-0678">Repressor</keyword>
<evidence type="ECO:0000313" key="4">
    <source>
        <dbReference type="Proteomes" id="UP000194903"/>
    </source>
</evidence>
<dbReference type="PANTHER" id="PTHR21043:SF0">
    <property type="entry name" value="MITOCHONDRIAL ASSEMBLY OF RIBOSOMAL LARGE SUBUNIT PROTEIN 1"/>
    <property type="match status" value="1"/>
</dbReference>
<dbReference type="Proteomes" id="UP000194903">
    <property type="component" value="Unassembled WGS sequence"/>
</dbReference>
<proteinExistence type="inferred from homology"/>
<dbReference type="EMBL" id="NHOC01000001">
    <property type="protein sequence ID" value="OUM21698.1"/>
    <property type="molecule type" value="Genomic_DNA"/>
</dbReference>
<dbReference type="GO" id="GO:0017148">
    <property type="term" value="P:negative regulation of translation"/>
    <property type="evidence" value="ECO:0007669"/>
    <property type="project" value="UniProtKB-UniRule"/>
</dbReference>
<comment type="function">
    <text evidence="2">Functions as a ribosomal silencing factor. Interacts with ribosomal protein uL14 (rplN), blocking formation of intersubunit bridge B8. Prevents association of the 30S and 50S ribosomal subunits and the formation of functional ribosomes, thus repressing translation.</text>
</comment>
<comment type="subcellular location">
    <subcellularLocation>
        <location evidence="2">Cytoplasm</location>
    </subcellularLocation>
</comment>
<evidence type="ECO:0000256" key="1">
    <source>
        <dbReference type="ARBA" id="ARBA00010574"/>
    </source>
</evidence>
<dbReference type="Gene3D" id="3.30.460.10">
    <property type="entry name" value="Beta Polymerase, domain 2"/>
    <property type="match status" value="1"/>
</dbReference>
<keyword evidence="2" id="KW-0810">Translation regulation</keyword>
<sequence length="119" mass="13365">MANNTTETYIKAAVQALDSKRGQDIQVLKVADLTTIAEYFVICTASSTTQVKTLADEVEFRLKTDYGILPHHVEGHDSASWILLDYGFALVHVFLESARSFYSLEKLWKDAVQIPVDEL</sequence>
<accession>A0A252F7E7</accession>
<reference evidence="3 4" key="1">
    <citation type="submission" date="2017-05" db="EMBL/GenBank/DDBJ databases">
        <title>Butyricicoccus porcorum sp. nov. a butyrate-producing bacterium from the swine intestinal tract.</title>
        <authorList>
            <person name="Trachsel J."/>
            <person name="Humphrey S."/>
            <person name="Allen H.K."/>
        </authorList>
    </citation>
    <scope>NUCLEOTIDE SEQUENCE [LARGE SCALE GENOMIC DNA]</scope>
    <source>
        <strain evidence="3">BB10</strain>
    </source>
</reference>
<dbReference type="Pfam" id="PF02410">
    <property type="entry name" value="RsfS"/>
    <property type="match status" value="1"/>
</dbReference>
<dbReference type="InterPro" id="IPR004394">
    <property type="entry name" value="Iojap/RsfS/C7orf30"/>
</dbReference>
<comment type="subunit">
    <text evidence="2">Interacts with ribosomal protein uL14 (rplN).</text>
</comment>
<dbReference type="InterPro" id="IPR043519">
    <property type="entry name" value="NT_sf"/>
</dbReference>
<dbReference type="GO" id="GO:0042256">
    <property type="term" value="P:cytosolic ribosome assembly"/>
    <property type="evidence" value="ECO:0007669"/>
    <property type="project" value="UniProtKB-UniRule"/>
</dbReference>